<dbReference type="AlphaFoldDB" id="X0UI75"/>
<evidence type="ECO:0000256" key="5">
    <source>
        <dbReference type="ARBA" id="ARBA00022777"/>
    </source>
</evidence>
<dbReference type="InterPro" id="IPR000700">
    <property type="entry name" value="PAS-assoc_C"/>
</dbReference>
<comment type="caution">
    <text evidence="9">The sequence shown here is derived from an EMBL/GenBank/DDBJ whole genome shotgun (WGS) entry which is preliminary data.</text>
</comment>
<reference evidence="9" key="1">
    <citation type="journal article" date="2014" name="Front. Microbiol.">
        <title>High frequency of phylogenetically diverse reductive dehalogenase-homologous genes in deep subseafloor sedimentary metagenomes.</title>
        <authorList>
            <person name="Kawai M."/>
            <person name="Futagami T."/>
            <person name="Toyoda A."/>
            <person name="Takaki Y."/>
            <person name="Nishi S."/>
            <person name="Hori S."/>
            <person name="Arai W."/>
            <person name="Tsubouchi T."/>
            <person name="Morono Y."/>
            <person name="Uchiyama I."/>
            <person name="Ito T."/>
            <person name="Fujiyama A."/>
            <person name="Inagaki F."/>
            <person name="Takami H."/>
        </authorList>
    </citation>
    <scope>NUCLEOTIDE SEQUENCE</scope>
    <source>
        <strain evidence="9">Expedition CK06-06</strain>
    </source>
</reference>
<evidence type="ECO:0000256" key="6">
    <source>
        <dbReference type="SAM" id="Coils"/>
    </source>
</evidence>
<evidence type="ECO:0000256" key="1">
    <source>
        <dbReference type="ARBA" id="ARBA00000085"/>
    </source>
</evidence>
<evidence type="ECO:0000256" key="4">
    <source>
        <dbReference type="ARBA" id="ARBA00022679"/>
    </source>
</evidence>
<dbReference type="InterPro" id="IPR035965">
    <property type="entry name" value="PAS-like_dom_sf"/>
</dbReference>
<keyword evidence="6" id="KW-0175">Coiled coil</keyword>
<dbReference type="PANTHER" id="PTHR43304">
    <property type="entry name" value="PHYTOCHROME-LIKE PROTEIN CPH1"/>
    <property type="match status" value="1"/>
</dbReference>
<dbReference type="SMART" id="SM00091">
    <property type="entry name" value="PAS"/>
    <property type="match status" value="1"/>
</dbReference>
<keyword evidence="4" id="KW-0808">Transferase</keyword>
<dbReference type="InterPro" id="IPR052162">
    <property type="entry name" value="Sensor_kinase/Photoreceptor"/>
</dbReference>
<feature type="domain" description="PAS" evidence="7">
    <location>
        <begin position="34"/>
        <end position="104"/>
    </location>
</feature>
<evidence type="ECO:0000259" key="7">
    <source>
        <dbReference type="PROSITE" id="PS50112"/>
    </source>
</evidence>
<evidence type="ECO:0000256" key="3">
    <source>
        <dbReference type="ARBA" id="ARBA00022553"/>
    </source>
</evidence>
<dbReference type="EC" id="2.7.13.3" evidence="2"/>
<keyword evidence="5" id="KW-0418">Kinase</keyword>
<sequence>MAKKLTYEELEKNVKQLEKEAVEGKQVEEALWESEEKLRTMMESVNDVVFQLSPKGFINYVSPKVKKIYGYKPKELIGKHLKKTTPMSELPKALEALKRVLSGKIVNNFEINQLDSKGKIVPMEINATPVKKEGKIIAVQGVMRDISERKRAEEALRKAQEDLERRVEERTS</sequence>
<dbReference type="PANTHER" id="PTHR43304:SF1">
    <property type="entry name" value="PAC DOMAIN-CONTAINING PROTEIN"/>
    <property type="match status" value="1"/>
</dbReference>
<dbReference type="SMART" id="SM00086">
    <property type="entry name" value="PAC"/>
    <property type="match status" value="1"/>
</dbReference>
<dbReference type="Pfam" id="PF13426">
    <property type="entry name" value="PAS_9"/>
    <property type="match status" value="1"/>
</dbReference>
<evidence type="ECO:0000259" key="8">
    <source>
        <dbReference type="PROSITE" id="PS50113"/>
    </source>
</evidence>
<dbReference type="InterPro" id="IPR001610">
    <property type="entry name" value="PAC"/>
</dbReference>
<feature type="coiled-coil region" evidence="6">
    <location>
        <begin position="142"/>
        <end position="169"/>
    </location>
</feature>
<gene>
    <name evidence="9" type="ORF">S01H1_31139</name>
</gene>
<evidence type="ECO:0000313" key="9">
    <source>
        <dbReference type="EMBL" id="GAF88230.1"/>
    </source>
</evidence>
<feature type="non-terminal residue" evidence="9">
    <location>
        <position position="172"/>
    </location>
</feature>
<comment type="catalytic activity">
    <reaction evidence="1">
        <text>ATP + protein L-histidine = ADP + protein N-phospho-L-histidine.</text>
        <dbReference type="EC" id="2.7.13.3"/>
    </reaction>
</comment>
<dbReference type="GO" id="GO:0004673">
    <property type="term" value="F:protein histidine kinase activity"/>
    <property type="evidence" value="ECO:0007669"/>
    <property type="project" value="UniProtKB-EC"/>
</dbReference>
<dbReference type="Gene3D" id="3.30.450.20">
    <property type="entry name" value="PAS domain"/>
    <property type="match status" value="1"/>
</dbReference>
<protein>
    <recommendedName>
        <fullName evidence="2">histidine kinase</fullName>
        <ecNumber evidence="2">2.7.13.3</ecNumber>
    </recommendedName>
</protein>
<name>X0UI75_9ZZZZ</name>
<dbReference type="InterPro" id="IPR000014">
    <property type="entry name" value="PAS"/>
</dbReference>
<evidence type="ECO:0000256" key="2">
    <source>
        <dbReference type="ARBA" id="ARBA00012438"/>
    </source>
</evidence>
<dbReference type="PROSITE" id="PS50112">
    <property type="entry name" value="PAS"/>
    <property type="match status" value="1"/>
</dbReference>
<dbReference type="EMBL" id="BARS01019198">
    <property type="protein sequence ID" value="GAF88230.1"/>
    <property type="molecule type" value="Genomic_DNA"/>
</dbReference>
<dbReference type="PROSITE" id="PS50113">
    <property type="entry name" value="PAC"/>
    <property type="match status" value="1"/>
</dbReference>
<organism evidence="9">
    <name type="scientific">marine sediment metagenome</name>
    <dbReference type="NCBI Taxonomy" id="412755"/>
    <lineage>
        <taxon>unclassified sequences</taxon>
        <taxon>metagenomes</taxon>
        <taxon>ecological metagenomes</taxon>
    </lineage>
</organism>
<feature type="domain" description="PAC" evidence="8">
    <location>
        <begin position="107"/>
        <end position="158"/>
    </location>
</feature>
<accession>X0UI75</accession>
<dbReference type="NCBIfam" id="TIGR00229">
    <property type="entry name" value="sensory_box"/>
    <property type="match status" value="1"/>
</dbReference>
<keyword evidence="3" id="KW-0597">Phosphoprotein</keyword>
<dbReference type="SUPFAM" id="SSF55785">
    <property type="entry name" value="PYP-like sensor domain (PAS domain)"/>
    <property type="match status" value="1"/>
</dbReference>
<proteinExistence type="predicted"/>
<dbReference type="CDD" id="cd00130">
    <property type="entry name" value="PAS"/>
    <property type="match status" value="1"/>
</dbReference>